<feature type="region of interest" description="Disordered" evidence="1">
    <location>
        <begin position="35"/>
        <end position="120"/>
    </location>
</feature>
<feature type="region of interest" description="Disordered" evidence="1">
    <location>
        <begin position="258"/>
        <end position="299"/>
    </location>
</feature>
<feature type="compositionally biased region" description="Basic and acidic residues" evidence="1">
    <location>
        <begin position="101"/>
        <end position="120"/>
    </location>
</feature>
<feature type="region of interest" description="Disordered" evidence="1">
    <location>
        <begin position="316"/>
        <end position="356"/>
    </location>
</feature>
<name>A0A9P7GPL5_9AGAR</name>
<evidence type="ECO:0000313" key="3">
    <source>
        <dbReference type="EMBL" id="KAG5653674.1"/>
    </source>
</evidence>
<dbReference type="Pfam" id="PF13638">
    <property type="entry name" value="PIN_4"/>
    <property type="match status" value="1"/>
</dbReference>
<dbReference type="InterPro" id="IPR002716">
    <property type="entry name" value="PIN_dom"/>
</dbReference>
<dbReference type="EMBL" id="JABCKI010000039">
    <property type="protein sequence ID" value="KAG5653674.1"/>
    <property type="molecule type" value="Genomic_DNA"/>
</dbReference>
<keyword evidence="4" id="KW-1185">Reference proteome</keyword>
<reference evidence="3" key="1">
    <citation type="submission" date="2021-02" db="EMBL/GenBank/DDBJ databases">
        <authorList>
            <person name="Nieuwenhuis M."/>
            <person name="Van De Peppel L.J.J."/>
        </authorList>
    </citation>
    <scope>NUCLEOTIDE SEQUENCE</scope>
    <source>
        <strain evidence="3">D49</strain>
    </source>
</reference>
<organism evidence="3 4">
    <name type="scientific">Sphagnurus paluster</name>
    <dbReference type="NCBI Taxonomy" id="117069"/>
    <lineage>
        <taxon>Eukaryota</taxon>
        <taxon>Fungi</taxon>
        <taxon>Dikarya</taxon>
        <taxon>Basidiomycota</taxon>
        <taxon>Agaricomycotina</taxon>
        <taxon>Agaricomycetes</taxon>
        <taxon>Agaricomycetidae</taxon>
        <taxon>Agaricales</taxon>
        <taxon>Tricholomatineae</taxon>
        <taxon>Lyophyllaceae</taxon>
        <taxon>Sphagnurus</taxon>
    </lineage>
</organism>
<reference evidence="3" key="2">
    <citation type="submission" date="2021-10" db="EMBL/GenBank/DDBJ databases">
        <title>Phylogenomics reveals ancestral predisposition of the termite-cultivated fungus Termitomyces towards a domesticated lifestyle.</title>
        <authorList>
            <person name="Auxier B."/>
            <person name="Grum-Grzhimaylo A."/>
            <person name="Cardenas M.E."/>
            <person name="Lodge J.D."/>
            <person name="Laessoe T."/>
            <person name="Pedersen O."/>
            <person name="Smith M.E."/>
            <person name="Kuyper T.W."/>
            <person name="Franco-Molano E.A."/>
            <person name="Baroni T.J."/>
            <person name="Aanen D.K."/>
        </authorList>
    </citation>
    <scope>NUCLEOTIDE SEQUENCE</scope>
    <source>
        <strain evidence="3">D49</strain>
    </source>
</reference>
<sequence length="386" mass="41667">MSEKKQSPTVSPNKLAMSRALGAAFLNHQVEQLEKSVNGPASGNWRRRQVSPTVGNILPPANGGGRRPPMAPGIKVASREDSQSVRKARAPQGGGMPRSVPQERRRSSEEEKDDRKSRKDADVVVVDASVLVHALYKLKKWCREGREEVIIVPLEALNTLDLLKKGTSALAQRARAASRVLEAQVGTNPRIRVQQDEAFVLWDSIEFKDNSDSSAAAPQLPYTSPEWVRRTICCAQWEVEHAKGPNPQTIPKVTLAVLAPGPEPPAAGADFKPSSSPTPVPLPAPNAHANKHEPRSSGTLVAHWAARARISMLPVDPTAAPADDDARGGPKRAPARSRRTSDGSPKGHQTGLVERPPAVMAMMEIVAQPTKVVRVLARGEKLDPDP</sequence>
<evidence type="ECO:0000313" key="4">
    <source>
        <dbReference type="Proteomes" id="UP000717328"/>
    </source>
</evidence>
<proteinExistence type="predicted"/>
<gene>
    <name evidence="3" type="ORF">H0H81_011426</name>
</gene>
<protein>
    <recommendedName>
        <fullName evidence="2">PIN domain-containing protein</fullName>
    </recommendedName>
</protein>
<feature type="compositionally biased region" description="Basic residues" evidence="1">
    <location>
        <begin position="329"/>
        <end position="338"/>
    </location>
</feature>
<evidence type="ECO:0000259" key="2">
    <source>
        <dbReference type="Pfam" id="PF13638"/>
    </source>
</evidence>
<dbReference type="Proteomes" id="UP000717328">
    <property type="component" value="Unassembled WGS sequence"/>
</dbReference>
<accession>A0A9P7GPL5</accession>
<dbReference type="Gene3D" id="3.40.50.1010">
    <property type="entry name" value="5'-nuclease"/>
    <property type="match status" value="1"/>
</dbReference>
<feature type="domain" description="PIN" evidence="2">
    <location>
        <begin position="124"/>
        <end position="203"/>
    </location>
</feature>
<comment type="caution">
    <text evidence="3">The sequence shown here is derived from an EMBL/GenBank/DDBJ whole genome shotgun (WGS) entry which is preliminary data.</text>
</comment>
<dbReference type="OrthoDB" id="69928at2759"/>
<dbReference type="AlphaFoldDB" id="A0A9P7GPL5"/>
<evidence type="ECO:0000256" key="1">
    <source>
        <dbReference type="SAM" id="MobiDB-lite"/>
    </source>
</evidence>